<comment type="caution">
    <text evidence="1">The sequence shown here is derived from an EMBL/GenBank/DDBJ whole genome shotgun (WGS) entry which is preliminary data.</text>
</comment>
<dbReference type="EMBL" id="CAJNOU010000114">
    <property type="protein sequence ID" value="CAF0871092.1"/>
    <property type="molecule type" value="Genomic_DNA"/>
</dbReference>
<sequence length="159" mass="18282">MGNTTHCSTKPSSPSKRTSHIYKLETNSPLPINVHHYKEQIHSQPLLFHFTCKESQHYKSQINVNTQQTPVPMCIGRGWLKKQVKRPISLDLDLVKTIVQQPSINNHEQLLEEQQQPLNNIGNSTEKKTDKAEILVAKQIVDMPIMQTGKYFSKQHTYP</sequence>
<proteinExistence type="predicted"/>
<dbReference type="Proteomes" id="UP000663889">
    <property type="component" value="Unassembled WGS sequence"/>
</dbReference>
<evidence type="ECO:0000313" key="3">
    <source>
        <dbReference type="Proteomes" id="UP000663889"/>
    </source>
</evidence>
<protein>
    <submittedName>
        <fullName evidence="1">Uncharacterized protein</fullName>
    </submittedName>
</protein>
<gene>
    <name evidence="2" type="ORF">FNK824_LOCUS44</name>
    <name evidence="1" type="ORF">SEV965_LOCUS4122</name>
</gene>
<name>A0A813XSC4_9BILA</name>
<dbReference type="EMBL" id="CAJOBE010000002">
    <property type="protein sequence ID" value="CAF3532417.1"/>
    <property type="molecule type" value="Genomic_DNA"/>
</dbReference>
<evidence type="ECO:0000313" key="2">
    <source>
        <dbReference type="EMBL" id="CAF3532417.1"/>
    </source>
</evidence>
<dbReference type="Proteomes" id="UP000663874">
    <property type="component" value="Unassembled WGS sequence"/>
</dbReference>
<organism evidence="1 3">
    <name type="scientific">Rotaria sordida</name>
    <dbReference type="NCBI Taxonomy" id="392033"/>
    <lineage>
        <taxon>Eukaryota</taxon>
        <taxon>Metazoa</taxon>
        <taxon>Spiralia</taxon>
        <taxon>Gnathifera</taxon>
        <taxon>Rotifera</taxon>
        <taxon>Eurotatoria</taxon>
        <taxon>Bdelloidea</taxon>
        <taxon>Philodinida</taxon>
        <taxon>Philodinidae</taxon>
        <taxon>Rotaria</taxon>
    </lineage>
</organism>
<evidence type="ECO:0000313" key="1">
    <source>
        <dbReference type="EMBL" id="CAF0871092.1"/>
    </source>
</evidence>
<reference evidence="1" key="1">
    <citation type="submission" date="2021-02" db="EMBL/GenBank/DDBJ databases">
        <authorList>
            <person name="Nowell W R."/>
        </authorList>
    </citation>
    <scope>NUCLEOTIDE SEQUENCE</scope>
</reference>
<dbReference type="AlphaFoldDB" id="A0A813XSC4"/>
<accession>A0A813XSC4</accession>